<dbReference type="AlphaFoldDB" id="A0A7J8CWL1"/>
<accession>A0A7J8CWL1</accession>
<name>A0A7J8CWL1_MOLMO</name>
<dbReference type="GO" id="GO:0001947">
    <property type="term" value="P:heart looping"/>
    <property type="evidence" value="ECO:0007669"/>
    <property type="project" value="TreeGrafter"/>
</dbReference>
<dbReference type="GO" id="GO:0035082">
    <property type="term" value="P:axoneme assembly"/>
    <property type="evidence" value="ECO:0007669"/>
    <property type="project" value="InterPro"/>
</dbReference>
<feature type="coiled-coil region" evidence="1">
    <location>
        <begin position="741"/>
        <end position="789"/>
    </location>
</feature>
<dbReference type="Proteomes" id="UP000550707">
    <property type="component" value="Unassembled WGS sequence"/>
</dbReference>
<feature type="region of interest" description="Disordered" evidence="2">
    <location>
        <begin position="1"/>
        <end position="154"/>
    </location>
</feature>
<keyword evidence="1" id="KW-0175">Coiled coil</keyword>
<dbReference type="GO" id="GO:0005929">
    <property type="term" value="C:cilium"/>
    <property type="evidence" value="ECO:0007669"/>
    <property type="project" value="TreeGrafter"/>
</dbReference>
<reference evidence="3 4" key="1">
    <citation type="journal article" date="2020" name="Nature">
        <title>Six reference-quality genomes reveal evolution of bat adaptations.</title>
        <authorList>
            <person name="Jebb D."/>
            <person name="Huang Z."/>
            <person name="Pippel M."/>
            <person name="Hughes G.M."/>
            <person name="Lavrichenko K."/>
            <person name="Devanna P."/>
            <person name="Winkler S."/>
            <person name="Jermiin L.S."/>
            <person name="Skirmuntt E.C."/>
            <person name="Katzourakis A."/>
            <person name="Burkitt-Gray L."/>
            <person name="Ray D.A."/>
            <person name="Sullivan K.A.M."/>
            <person name="Roscito J.G."/>
            <person name="Kirilenko B.M."/>
            <person name="Davalos L.M."/>
            <person name="Corthals A.P."/>
            <person name="Power M.L."/>
            <person name="Jones G."/>
            <person name="Ransome R.D."/>
            <person name="Dechmann D.K.N."/>
            <person name="Locatelli A.G."/>
            <person name="Puechmaille S.J."/>
            <person name="Fedrigo O."/>
            <person name="Jarvis E.D."/>
            <person name="Hiller M."/>
            <person name="Vernes S.C."/>
            <person name="Myers E.W."/>
            <person name="Teeling E.C."/>
        </authorList>
    </citation>
    <scope>NUCLEOTIDE SEQUENCE [LARGE SCALE GENOMIC DNA]</scope>
    <source>
        <strain evidence="3">MMolMol1</strain>
        <tissue evidence="3">Muscle</tissue>
    </source>
</reference>
<dbReference type="GO" id="GO:0060287">
    <property type="term" value="P:epithelial cilium movement involved in determination of left/right asymmetry"/>
    <property type="evidence" value="ECO:0007669"/>
    <property type="project" value="TreeGrafter"/>
</dbReference>
<evidence type="ECO:0000313" key="4">
    <source>
        <dbReference type="Proteomes" id="UP000550707"/>
    </source>
</evidence>
<keyword evidence="4" id="KW-1185">Reference proteome</keyword>
<feature type="coiled-coil region" evidence="1">
    <location>
        <begin position="980"/>
        <end position="1007"/>
    </location>
</feature>
<feature type="coiled-coil region" evidence="1">
    <location>
        <begin position="323"/>
        <end position="406"/>
    </location>
</feature>
<evidence type="ECO:0000313" key="3">
    <source>
        <dbReference type="EMBL" id="KAF6415215.1"/>
    </source>
</evidence>
<evidence type="ECO:0000256" key="2">
    <source>
        <dbReference type="SAM" id="MobiDB-lite"/>
    </source>
</evidence>
<dbReference type="EMBL" id="JACASF010000019">
    <property type="protein sequence ID" value="KAF6415215.1"/>
    <property type="molecule type" value="Genomic_DNA"/>
</dbReference>
<sequence>MAEPGGGAGGAPLEGGSTSEGEEGLNPDGNRESTPEKSNDQKNGEVADTPGSSETEFTTLGEVETEGDMEDEGDLEMEGEAEFEQELEPEMETVLPEGKVGSADLTYSDISPEDEEAEGSTPPDDSARTEEGPDGELPQEASPPGLQHRRTLSQPSGLTLGELSLSTEEPGFSLEDSGAPARAESLPSFLDRIQQLSLSEEGTAEPVESEGSEEVDEASQLLVLDPNHPLMLRFQTALKSYLTRQIEKLDLELRGLDVATKQSRVQRQELGVELYRVQQHLAHLQVQLEKSHDRHSLAACDRQRMEQELQRMRVLYIKTSEATNQERKKLAALQAEVETLALNLFYMQNVDQDVRNDIRVMKLVVKKSEAERARAELDKKQQDLHVDQLTTQANHLEEQIALFEAQSFAQAEETRVLRKAVSEACTEIDAIHVEKKRILQQWAACLVGMKHRDEAHRTIQQVVSEQQHRLRSIDGQVEAYRKSIVKEEEKNEKLASVLNRAQTEAGLVQKLTAQCLARQEVLQGQFSSYKLVLQDTEDMLGKAHTEYAASLGELQTLRQSAWQELGVKRELDASIVEKLQEHMTSNKMTKYFHQLARKLQKEKTNLVTHLSKIDGDIAQATLDITNTNCRLEMHQRTLAELDVEVTRVNDLISNSESEISRRTILIERKQSLINTLNKELEQMVFKLGGQEMGPLDLEIKRLSKLLDEQGADVTQAQVSWLRLQQDMVKASQEREAQLAALHQFQKEAHILEQKKLRIEKKIDQEKKEQKDIERHMKDLDNDLRKLNMLVGKNRSDSESLQQDNLVTENEFVHTLKASEREAIEMQEKLEQLTAEKTSIMYHLVEAEHQIMIWEKRILLAKEMRASVDSKTGQTEIQSMRAEIHRMKVKHGQLLKQQEKAIRDMELAIAHRESISTKAEGQSKMDRKVLTRTDFHHKQMELQRKIRDLHRATEGYSNSIRELEETQKCLSDSLLEKRTQLSTMQSHTEELEANLEQLTALKRQKVSELVALQTRAKHLQAVKDGRYVFLFRSKQSRLEERRRLNDRLATISTILDHVNDQYPQFQEALLQLRQTIANQLDSPGPS</sequence>
<evidence type="ECO:0000256" key="1">
    <source>
        <dbReference type="SAM" id="Coils"/>
    </source>
</evidence>
<dbReference type="Pfam" id="PF08647">
    <property type="entry name" value="BRE1"/>
    <property type="match status" value="1"/>
</dbReference>
<comment type="caution">
    <text evidence="3">The sequence shown here is derived from an EMBL/GenBank/DDBJ whole genome shotgun (WGS) entry which is preliminary data.</text>
</comment>
<gene>
    <name evidence="3" type="ORF">HJG59_002278</name>
</gene>
<feature type="compositionally biased region" description="Acidic residues" evidence="2">
    <location>
        <begin position="63"/>
        <end position="91"/>
    </location>
</feature>
<organism evidence="3 4">
    <name type="scientific">Molossus molossus</name>
    <name type="common">Pallas' mastiff bat</name>
    <name type="synonym">Vespertilio molossus</name>
    <dbReference type="NCBI Taxonomy" id="27622"/>
    <lineage>
        <taxon>Eukaryota</taxon>
        <taxon>Metazoa</taxon>
        <taxon>Chordata</taxon>
        <taxon>Craniata</taxon>
        <taxon>Vertebrata</taxon>
        <taxon>Euteleostomi</taxon>
        <taxon>Mammalia</taxon>
        <taxon>Eutheria</taxon>
        <taxon>Laurasiatheria</taxon>
        <taxon>Chiroptera</taxon>
        <taxon>Yangochiroptera</taxon>
        <taxon>Molossidae</taxon>
        <taxon>Molossus</taxon>
    </lineage>
</organism>
<dbReference type="InParanoid" id="A0A7J8CWL1"/>
<dbReference type="GO" id="GO:0005576">
    <property type="term" value="C:extracellular region"/>
    <property type="evidence" value="ECO:0007669"/>
    <property type="project" value="GOC"/>
</dbReference>
<proteinExistence type="predicted"/>
<feature type="compositionally biased region" description="Basic and acidic residues" evidence="2">
    <location>
        <begin position="29"/>
        <end position="45"/>
    </location>
</feature>
<dbReference type="PANTHER" id="PTHR16275:SF8">
    <property type="entry name" value="COILED-COIL DOMAIN-CONTAINING PROTEIN 40"/>
    <property type="match status" value="1"/>
</dbReference>
<feature type="compositionally biased region" description="Gly residues" evidence="2">
    <location>
        <begin position="1"/>
        <end position="13"/>
    </location>
</feature>
<dbReference type="PANTHER" id="PTHR16275">
    <property type="entry name" value="COILED-COIL DOMAIN-CONTAINING PROTEIN 40"/>
    <property type="match status" value="1"/>
</dbReference>
<dbReference type="GO" id="GO:0005737">
    <property type="term" value="C:cytoplasm"/>
    <property type="evidence" value="ECO:0007669"/>
    <property type="project" value="TreeGrafter"/>
</dbReference>
<dbReference type="FunCoup" id="A0A7J8CWL1">
    <property type="interactions" value="253"/>
</dbReference>
<protein>
    <submittedName>
        <fullName evidence="3">Coiled-coil domain containing 40</fullName>
    </submittedName>
</protein>
<dbReference type="InterPro" id="IPR037386">
    <property type="entry name" value="CCDC40"/>
</dbReference>